<dbReference type="InterPro" id="IPR041510">
    <property type="entry name" value="DUF5523"/>
</dbReference>
<dbReference type="InterPro" id="IPR035892">
    <property type="entry name" value="C2_domain_sf"/>
</dbReference>
<organism evidence="4 5">
    <name type="scientific">Ramazzottius varieornatus</name>
    <name type="common">Water bear</name>
    <name type="synonym">Tardigrade</name>
    <dbReference type="NCBI Taxonomy" id="947166"/>
    <lineage>
        <taxon>Eukaryota</taxon>
        <taxon>Metazoa</taxon>
        <taxon>Ecdysozoa</taxon>
        <taxon>Tardigrada</taxon>
        <taxon>Eutardigrada</taxon>
        <taxon>Parachela</taxon>
        <taxon>Hypsibioidea</taxon>
        <taxon>Ramazzottiidae</taxon>
        <taxon>Ramazzottius</taxon>
    </lineage>
</organism>
<dbReference type="OrthoDB" id="2162143at2759"/>
<protein>
    <recommendedName>
        <fullName evidence="3">C2 domain-containing protein</fullName>
    </recommendedName>
</protein>
<keyword evidence="1" id="KW-0175">Coiled coil</keyword>
<dbReference type="PANTHER" id="PTHR20837">
    <property type="entry name" value="CENTROSOMAL PROTEIN-RELATED"/>
    <property type="match status" value="1"/>
</dbReference>
<feature type="domain" description="C2" evidence="3">
    <location>
        <begin position="745"/>
        <end position="901"/>
    </location>
</feature>
<feature type="region of interest" description="Disordered" evidence="2">
    <location>
        <begin position="1"/>
        <end position="49"/>
    </location>
</feature>
<dbReference type="Gene3D" id="3.10.620.30">
    <property type="match status" value="1"/>
</dbReference>
<keyword evidence="5" id="KW-1185">Reference proteome</keyword>
<dbReference type="InterPro" id="IPR052434">
    <property type="entry name" value="Tectonic-like_complex_comp"/>
</dbReference>
<evidence type="ECO:0000313" key="4">
    <source>
        <dbReference type="EMBL" id="GAV02672.1"/>
    </source>
</evidence>
<evidence type="ECO:0000256" key="2">
    <source>
        <dbReference type="SAM" id="MobiDB-lite"/>
    </source>
</evidence>
<reference evidence="4 5" key="1">
    <citation type="journal article" date="2016" name="Nat. Commun.">
        <title>Extremotolerant tardigrade genome and improved radiotolerance of human cultured cells by tardigrade-unique protein.</title>
        <authorList>
            <person name="Hashimoto T."/>
            <person name="Horikawa D.D."/>
            <person name="Saito Y."/>
            <person name="Kuwahara H."/>
            <person name="Kozuka-Hata H."/>
            <person name="Shin-I T."/>
            <person name="Minakuchi Y."/>
            <person name="Ohishi K."/>
            <person name="Motoyama A."/>
            <person name="Aizu T."/>
            <person name="Enomoto A."/>
            <person name="Kondo K."/>
            <person name="Tanaka S."/>
            <person name="Hara Y."/>
            <person name="Koshikawa S."/>
            <person name="Sagara H."/>
            <person name="Miura T."/>
            <person name="Yokobori S."/>
            <person name="Miyagawa K."/>
            <person name="Suzuki Y."/>
            <person name="Kubo T."/>
            <person name="Oyama M."/>
            <person name="Kohara Y."/>
            <person name="Fujiyama A."/>
            <person name="Arakawa K."/>
            <person name="Katayama T."/>
            <person name="Toyoda A."/>
            <person name="Kunieda T."/>
        </authorList>
    </citation>
    <scope>NUCLEOTIDE SEQUENCE [LARGE SCALE GENOMIC DNA]</scope>
    <source>
        <strain evidence="4 5">YOKOZUNA-1</strain>
    </source>
</reference>
<dbReference type="Pfam" id="PF24656">
    <property type="entry name" value="CEPT76_peptidase"/>
    <property type="match status" value="1"/>
</dbReference>
<name>A0A1D1VM32_RAMVA</name>
<dbReference type="SUPFAM" id="SSF49562">
    <property type="entry name" value="C2 domain (Calcium/lipid-binding domain, CaLB)"/>
    <property type="match status" value="1"/>
</dbReference>
<dbReference type="PANTHER" id="PTHR20837:SF0">
    <property type="entry name" value="COILED-COIL AND C2 DOMAIN-CONTAINING PROTEIN 2A"/>
    <property type="match status" value="1"/>
</dbReference>
<gene>
    <name evidence="4" type="primary">RvY_13208-1</name>
    <name evidence="4" type="synonym">RvY_13208.1</name>
    <name evidence="4" type="ORF">RvY_13208</name>
</gene>
<dbReference type="Proteomes" id="UP000186922">
    <property type="component" value="Unassembled WGS sequence"/>
</dbReference>
<sequence>MKVEEAKQTSSLKVSNAPQVEGQQEPPVEAQERPTPKPPISPTAAETRLANELIADQSLFYVDSKQRKQDDKNGTYTPNTAPVNWSTHFESSKAAHPEDDGIYTGRRPVVSPANINSMEQRILAEKAFHWIDTDWKLRALADPTSDSMVGTRCCFEHERDVMNSLVADSVPLMDNLNVTGKLGRGKRLEMILEIVSIEFQHHHLFSLEHVYGRQLEERFEGYRALLEEDEPLFLTQRIRGLRAQLDTLKVAFDQVEKEAELDEAELRLSNCLKEIQQLREKRDDAFRKQQVALVGLIDTWAQLKTVRSKSGFVSTPLQLALKLVQPNDARDHREHQTDVKEELEEKEMLHMLGNSSSQVAFNRRAEQLSVEERLAKSRRRPGDPVLVPDLQHGLKMTDLAACPAAERARRSEVSKNRLFVKVLINEAEVCRTVAHSLNDDFLTFLSKKVSILLDRVPSSIKVMVYEQTGVRNRKLTETYIPVPEEETVAEMTKSSTVEFSIPENIPARHTAVGSGVAFSTVDGKSVVIYTSANIRYSASWSAQTSSRFAQGRRKENFGEPLKILSSAGIRNVDKLLKWISTAKLDPNDPASAEFIQLANDLRPSTEANYFRLNPMQQPFDFCTEQDITSNKRFQLLQQRRQGLINFAHMKIIPANENEVSALLLAQDRKRVLEENEDLRSIGMTKQQLYDRTLQKVRSHVLTVVGNSKSALTYEELVKEPTLTIGQFVEWLAGFFLSPKDAGQDRQGRRPIFLHELNLTEMQLVVQIDKAGSLPVRSPAVKHSGTINALNTNPTNNNIGILRPVIIAKYGAQEKASEVSTGPNPVWNKEISFRFRPTATGTSEFLRQPLEIHLYDEVAIDVLEDEMLRKTHIFQRLDNRWLGSVTIPSTALLEAPKIEGTFPLQVPSVLLGYKPPSATGSSTDKTTHLPQVSLSVMLEPSLSPPRSLKLSKVESSEDPKVVGLADSVMSQLKQQYPDRYMEPLVINTTGKTCLLTRYIRPLNPPPGVVRDDMPIKQKMALLARYVSLIPLVSDRIFQPEEFDVWLTNKEFLELQCGGAKEHAILLLSYFKFLNVTSYLLVGRSANGGSRFFVLIRSGDRQSQWTVWDAITGRSFDTTAQNGTVINVGMTLDATNVWLNTQRSAKPKEMQWDFTSGAYWKPLWTTKQVASEDLTSVQPESFAYETVPPHLKHEREILLKNAVVAEIMTDRSQYITRWNIECDRKLYGLLELMEAKAVDESLTDLSATHERELRDLLQVYEIYGFPLNMPYNSVQEVVKAVVGKGVHRIDSNNIEFSLAVSVAVYPQSVLSVWVYLVMLSRQSQN</sequence>
<dbReference type="InterPro" id="IPR056288">
    <property type="entry name" value="CEP76_C"/>
</dbReference>
<evidence type="ECO:0000256" key="1">
    <source>
        <dbReference type="SAM" id="Coils"/>
    </source>
</evidence>
<dbReference type="Gene3D" id="2.60.40.150">
    <property type="entry name" value="C2 domain"/>
    <property type="match status" value="1"/>
</dbReference>
<evidence type="ECO:0000259" key="3">
    <source>
        <dbReference type="PROSITE" id="PS50004"/>
    </source>
</evidence>
<dbReference type="GO" id="GO:0035869">
    <property type="term" value="C:ciliary transition zone"/>
    <property type="evidence" value="ECO:0007669"/>
    <property type="project" value="TreeGrafter"/>
</dbReference>
<dbReference type="Pfam" id="PF24652">
    <property type="entry name" value="CEP76_C"/>
    <property type="match status" value="1"/>
</dbReference>
<dbReference type="Pfam" id="PF15625">
    <property type="entry name" value="CC2D2AN-C2"/>
    <property type="match status" value="1"/>
</dbReference>
<dbReference type="InterPro" id="IPR000008">
    <property type="entry name" value="C2_dom"/>
</dbReference>
<dbReference type="GO" id="GO:1905515">
    <property type="term" value="P:non-motile cilium assembly"/>
    <property type="evidence" value="ECO:0007669"/>
    <property type="project" value="TreeGrafter"/>
</dbReference>
<proteinExistence type="predicted"/>
<dbReference type="Pfam" id="PF17661">
    <property type="entry name" value="DUF5523"/>
    <property type="match status" value="1"/>
</dbReference>
<dbReference type="PROSITE" id="PS50004">
    <property type="entry name" value="C2"/>
    <property type="match status" value="1"/>
</dbReference>
<dbReference type="EMBL" id="BDGG01000008">
    <property type="protein sequence ID" value="GAV02672.1"/>
    <property type="molecule type" value="Genomic_DNA"/>
</dbReference>
<dbReference type="GO" id="GO:1904491">
    <property type="term" value="P:protein localization to ciliary transition zone"/>
    <property type="evidence" value="ECO:0007669"/>
    <property type="project" value="TreeGrafter"/>
</dbReference>
<feature type="compositionally biased region" description="Polar residues" evidence="2">
    <location>
        <begin position="8"/>
        <end position="22"/>
    </location>
</feature>
<dbReference type="STRING" id="947166.A0A1D1VM32"/>
<dbReference type="InterPro" id="IPR028928">
    <property type="entry name" value="CC2D2AN-C2"/>
</dbReference>
<accession>A0A1D1VM32</accession>
<comment type="caution">
    <text evidence="4">The sequence shown here is derived from an EMBL/GenBank/DDBJ whole genome shotgun (WGS) entry which is preliminary data.</text>
</comment>
<feature type="coiled-coil region" evidence="1">
    <location>
        <begin position="238"/>
        <end position="288"/>
    </location>
</feature>
<evidence type="ECO:0000313" key="5">
    <source>
        <dbReference type="Proteomes" id="UP000186922"/>
    </source>
</evidence>
<dbReference type="InterPro" id="IPR056290">
    <property type="entry name" value="CEPT76/DRC7_peptidase-like_dom"/>
</dbReference>